<evidence type="ECO:0000313" key="2">
    <source>
        <dbReference type="WBParaSite" id="JU765_v2.g5158.t1"/>
    </source>
</evidence>
<dbReference type="Proteomes" id="UP000887576">
    <property type="component" value="Unplaced"/>
</dbReference>
<proteinExistence type="predicted"/>
<dbReference type="WBParaSite" id="JU765_v2.g5158.t1">
    <property type="protein sequence ID" value="JU765_v2.g5158.t1"/>
    <property type="gene ID" value="JU765_v2.g5158"/>
</dbReference>
<reference evidence="2" key="1">
    <citation type="submission" date="2022-11" db="UniProtKB">
        <authorList>
            <consortium name="WormBaseParasite"/>
        </authorList>
    </citation>
    <scope>IDENTIFICATION</scope>
</reference>
<protein>
    <submittedName>
        <fullName evidence="2">Uncharacterized protein</fullName>
    </submittedName>
</protein>
<organism evidence="1 2">
    <name type="scientific">Panagrolaimus sp. JU765</name>
    <dbReference type="NCBI Taxonomy" id="591449"/>
    <lineage>
        <taxon>Eukaryota</taxon>
        <taxon>Metazoa</taxon>
        <taxon>Ecdysozoa</taxon>
        <taxon>Nematoda</taxon>
        <taxon>Chromadorea</taxon>
        <taxon>Rhabditida</taxon>
        <taxon>Tylenchina</taxon>
        <taxon>Panagrolaimomorpha</taxon>
        <taxon>Panagrolaimoidea</taxon>
        <taxon>Panagrolaimidae</taxon>
        <taxon>Panagrolaimus</taxon>
    </lineage>
</organism>
<accession>A0AC34RAY4</accession>
<name>A0AC34RAY4_9BILA</name>
<evidence type="ECO:0000313" key="1">
    <source>
        <dbReference type="Proteomes" id="UP000887576"/>
    </source>
</evidence>
<sequence length="306" mass="36102">MMEMLTNCQVEVLEIDNMSFLSKSSDFLDILVKSLKFVTKLIFEQSITETETATIIDFYRKFRHLNTLVYKQNPFILPHYPPNVVVEHANHRFIGEQYLNFFQDLAKFSRQSPLSSLKIYNYISCDHLRQFLTTARFAKDAEIFAKFHVSFFSLHQVYLRYNERNTFEFEDYPSEAMVVTVDQQITGENERILLLSRMNLERALGFTFTFDFSFDVISASSRNQPIYSGILTRYKQAFKLENVKSNDWIKVKFDPGKFHHDVRYSKNFLNTHFPRSDDVPYLNYLDKINIVLDTQIGITNSTLKNI</sequence>